<sequence length="240" mass="26950">MKTSLLTIALYLSLLSIQQCFARDGSYGDLKFTKSIYRQTGFLSSVNRLYIEKIEIKSSRILADGQARRINLSLDHLYVSLYSEARNCKDPDSSGPWGYEALFDQVNHADDTLSVSFDVSGACSGQPYFAKAVMNYSLRTGAPLNPRQMLSRHAPILLAAGSRVKAGLAILSQEGVRILKKQNEDVLDEQLMESCARFLATAGFRVWIQDGAPVLMPSFQYPYTECRREYVIRSDRKVKP</sequence>
<evidence type="ECO:0000313" key="2">
    <source>
        <dbReference type="EMBL" id="QJP98934.1"/>
    </source>
</evidence>
<evidence type="ECO:0000313" key="3">
    <source>
        <dbReference type="Proteomes" id="UP000501648"/>
    </source>
</evidence>
<keyword evidence="1" id="KW-0732">Signal</keyword>
<dbReference type="RefSeq" id="WP_017455110.1">
    <property type="nucleotide sequence ID" value="NZ_CP008956.1"/>
</dbReference>
<reference evidence="2 3" key="1">
    <citation type="journal article" date="2012" name="J. Bacteriol.">
        <title>Genome sequence of the pathogenic Herbaspirillum seropedicae strain Os34, isolated from rice roots.</title>
        <authorList>
            <person name="Ye W."/>
            <person name="Ye S."/>
            <person name="Liu J."/>
            <person name="Chang S."/>
            <person name="Chen M."/>
            <person name="Zhu B."/>
            <person name="Guo L."/>
            <person name="An Q."/>
        </authorList>
    </citation>
    <scope>NUCLEOTIDE SEQUENCE [LARGE SCALE GENOMIC DNA]</scope>
    <source>
        <strain evidence="2 3">Os34</strain>
    </source>
</reference>
<protein>
    <submittedName>
        <fullName evidence="2">Uncharacterized protein</fullName>
    </submittedName>
</protein>
<dbReference type="AlphaFoldDB" id="A0A6M3ZJR8"/>
<feature type="signal peptide" evidence="1">
    <location>
        <begin position="1"/>
        <end position="22"/>
    </location>
</feature>
<organism evidence="2 3">
    <name type="scientific">Herbaspirillum rubrisubalbicans Os34</name>
    <dbReference type="NCBI Taxonomy" id="1235827"/>
    <lineage>
        <taxon>Bacteria</taxon>
        <taxon>Pseudomonadati</taxon>
        <taxon>Pseudomonadota</taxon>
        <taxon>Betaproteobacteria</taxon>
        <taxon>Burkholderiales</taxon>
        <taxon>Oxalobacteraceae</taxon>
        <taxon>Herbaspirillum</taxon>
    </lineage>
</organism>
<dbReference type="Proteomes" id="UP000501648">
    <property type="component" value="Chromosome"/>
</dbReference>
<gene>
    <name evidence="2" type="ORF">C798_01420</name>
</gene>
<name>A0A6M3ZJR8_9BURK</name>
<dbReference type="EMBL" id="CP008956">
    <property type="protein sequence ID" value="QJP98934.1"/>
    <property type="molecule type" value="Genomic_DNA"/>
</dbReference>
<feature type="chain" id="PRO_5026924084" evidence="1">
    <location>
        <begin position="23"/>
        <end position="240"/>
    </location>
</feature>
<evidence type="ECO:0000256" key="1">
    <source>
        <dbReference type="SAM" id="SignalP"/>
    </source>
</evidence>
<accession>A0A6M3ZJR8</accession>
<proteinExistence type="predicted"/>